<dbReference type="EMBL" id="QRAN01000016">
    <property type="protein sequence ID" value="RLQ21070.1"/>
    <property type="molecule type" value="Genomic_DNA"/>
</dbReference>
<keyword evidence="3" id="KW-1185">Reference proteome</keyword>
<dbReference type="Gene3D" id="3.30.1540.10">
    <property type="entry name" value="formyl-coa transferase, domain 3"/>
    <property type="match status" value="1"/>
</dbReference>
<dbReference type="InterPro" id="IPR044855">
    <property type="entry name" value="CoA-Trfase_III_dom3_sf"/>
</dbReference>
<dbReference type="Gene3D" id="3.40.50.10540">
    <property type="entry name" value="Crotonobetainyl-coa:carnitine coa-transferase, domain 1"/>
    <property type="match status" value="1"/>
</dbReference>
<organism evidence="2 3">
    <name type="scientific">Seongchinamella sediminis</name>
    <dbReference type="NCBI Taxonomy" id="2283635"/>
    <lineage>
        <taxon>Bacteria</taxon>
        <taxon>Pseudomonadati</taxon>
        <taxon>Pseudomonadota</taxon>
        <taxon>Gammaproteobacteria</taxon>
        <taxon>Cellvibrionales</taxon>
        <taxon>Halieaceae</taxon>
        <taxon>Seongchinamella</taxon>
    </lineage>
</organism>
<dbReference type="InterPro" id="IPR050483">
    <property type="entry name" value="CoA-transferase_III_domain"/>
</dbReference>
<dbReference type="Pfam" id="PF02515">
    <property type="entry name" value="CoA_transf_3"/>
    <property type="match status" value="1"/>
</dbReference>
<protein>
    <submittedName>
        <fullName evidence="2">CoA transferase</fullName>
    </submittedName>
</protein>
<dbReference type="Proteomes" id="UP000265509">
    <property type="component" value="Unassembled WGS sequence"/>
</dbReference>
<reference evidence="2 3" key="1">
    <citation type="submission" date="2018-07" db="EMBL/GenBank/DDBJ databases">
        <title>Halioglobus sp. genome submission.</title>
        <authorList>
            <person name="Ye M.-Q."/>
            <person name="Du Z.-J."/>
        </authorList>
    </citation>
    <scope>NUCLEOTIDE SEQUENCE [LARGE SCALE GENOMIC DNA]</scope>
    <source>
        <strain evidence="2 3">U0301</strain>
    </source>
</reference>
<comment type="caution">
    <text evidence="2">The sequence shown here is derived from an EMBL/GenBank/DDBJ whole genome shotgun (WGS) entry which is preliminary data.</text>
</comment>
<dbReference type="AlphaFoldDB" id="A0A3L7DWV2"/>
<evidence type="ECO:0000256" key="1">
    <source>
        <dbReference type="ARBA" id="ARBA00022679"/>
    </source>
</evidence>
<dbReference type="PANTHER" id="PTHR48207">
    <property type="entry name" value="SUCCINATE--HYDROXYMETHYLGLUTARATE COA-TRANSFERASE"/>
    <property type="match status" value="1"/>
</dbReference>
<dbReference type="SUPFAM" id="SSF89796">
    <property type="entry name" value="CoA-transferase family III (CaiB/BaiF)"/>
    <property type="match status" value="1"/>
</dbReference>
<keyword evidence="1 2" id="KW-0808">Transferase</keyword>
<dbReference type="InterPro" id="IPR003673">
    <property type="entry name" value="CoA-Trfase_fam_III"/>
</dbReference>
<sequence length="423" mass="46481">MSKAMTHETSFAEGPLSGLRVLDCSTMLAAPYGATLLGDLGADVVKIESHHGDDSRKFGPMRGEDAGPFLSLNRNKRDMVLDLQQEEARAIFAQVAATADVLITNVREPALSKLGMSYEQVRAHKPDIIWIRVTAFGPDGPYDGRPGIDFLVQGYAGVLALNGDPDGEPVRTSFPAVDVMTSMMVANAAQAALRVRDRTGQGQRIEVSLLDTLMHAQASSIGTYLTTGEVPERTGNRSLAFAPSGCFPTSDGHHIVMTTPGEKFFGNICRALETDWDSDERFATARERKANEDELDRLISERTSQFTRQELVARLVAADVLVAPINEPQEVPLDPQIQHNKMLVDVTHPEYGDVTVTGIPIRFYGTPCEVRKHPPLLGEHTRELLAEAGYGAEDIDELIRKGLAADNPDIKRRREERRRRKSG</sequence>
<dbReference type="GO" id="GO:0008410">
    <property type="term" value="F:CoA-transferase activity"/>
    <property type="evidence" value="ECO:0007669"/>
    <property type="project" value="TreeGrafter"/>
</dbReference>
<dbReference type="OrthoDB" id="9058532at2"/>
<evidence type="ECO:0000313" key="2">
    <source>
        <dbReference type="EMBL" id="RLQ21070.1"/>
    </source>
</evidence>
<dbReference type="PANTHER" id="PTHR48207:SF3">
    <property type="entry name" value="SUCCINATE--HYDROXYMETHYLGLUTARATE COA-TRANSFERASE"/>
    <property type="match status" value="1"/>
</dbReference>
<gene>
    <name evidence="2" type="ORF">DWB85_14325</name>
</gene>
<dbReference type="InterPro" id="IPR023606">
    <property type="entry name" value="CoA-Trfase_III_dom_1_sf"/>
</dbReference>
<proteinExistence type="predicted"/>
<dbReference type="RefSeq" id="WP_117955976.1">
    <property type="nucleotide sequence ID" value="NZ_QRAN01000016.1"/>
</dbReference>
<evidence type="ECO:0000313" key="3">
    <source>
        <dbReference type="Proteomes" id="UP000265509"/>
    </source>
</evidence>
<name>A0A3L7DWV2_9GAMM</name>
<accession>A0A3L7DWV2</accession>